<keyword evidence="3" id="KW-0479">Metal-binding</keyword>
<dbReference type="Gene3D" id="3.90.180.10">
    <property type="entry name" value="Medium-chain alcohol dehydrogenases, catalytic domain"/>
    <property type="match status" value="1"/>
</dbReference>
<reference evidence="6" key="1">
    <citation type="submission" date="2023-03" db="EMBL/GenBank/DDBJ databases">
        <authorList>
            <person name="Steffen K."/>
            <person name="Cardenas P."/>
        </authorList>
    </citation>
    <scope>NUCLEOTIDE SEQUENCE</scope>
</reference>
<comment type="cofactor">
    <cofactor evidence="1">
        <name>Zn(2+)</name>
        <dbReference type="ChEBI" id="CHEBI:29105"/>
    </cofactor>
</comment>
<sequence>MGGRGNSPEPLTQESDGFCYQSWGKGVTNIAGTKARAVLIQVALQKGEVAMYVIRRIAKAQPGKVWQVANLLIKICAAYEENGRPKAQVYVSQGLPGTPNVAYAEWTQATIEPNWPSQAPFSIAAENVPDPELQHPNDGIVKITSSCICGSDLHMYEGRTATLPSNAS</sequence>
<evidence type="ECO:0000313" key="6">
    <source>
        <dbReference type="EMBL" id="CAI8041887.1"/>
    </source>
</evidence>
<dbReference type="PANTHER" id="PTHR42813">
    <property type="entry name" value="ZINC-TYPE ALCOHOL DEHYDROGENASE-LIKE"/>
    <property type="match status" value="1"/>
</dbReference>
<keyword evidence="4" id="KW-0862">Zinc</keyword>
<comment type="caution">
    <text evidence="6">The sequence shown here is derived from an EMBL/GenBank/DDBJ whole genome shotgun (WGS) entry which is preliminary data.</text>
</comment>
<gene>
    <name evidence="6" type="ORF">GBAR_LOCUS23241</name>
</gene>
<dbReference type="Proteomes" id="UP001174909">
    <property type="component" value="Unassembled WGS sequence"/>
</dbReference>
<dbReference type="EMBL" id="CASHTH010003220">
    <property type="protein sequence ID" value="CAI8041887.1"/>
    <property type="molecule type" value="Genomic_DNA"/>
</dbReference>
<dbReference type="SUPFAM" id="SSF50129">
    <property type="entry name" value="GroES-like"/>
    <property type="match status" value="1"/>
</dbReference>
<comment type="similarity">
    <text evidence="2">Belongs to the zinc-containing alcohol dehydrogenase family.</text>
</comment>
<keyword evidence="7" id="KW-1185">Reference proteome</keyword>
<name>A0AA35T6V9_GEOBA</name>
<dbReference type="InterPro" id="IPR011032">
    <property type="entry name" value="GroES-like_sf"/>
</dbReference>
<evidence type="ECO:0000313" key="7">
    <source>
        <dbReference type="Proteomes" id="UP001174909"/>
    </source>
</evidence>
<protein>
    <submittedName>
        <fullName evidence="6">S-(Hydroxymethyl)glutathione dehydrogenase</fullName>
    </submittedName>
</protein>
<proteinExistence type="inferred from homology"/>
<dbReference type="AlphaFoldDB" id="A0AA35T6V9"/>
<dbReference type="PANTHER" id="PTHR42813:SF3">
    <property type="entry name" value="GLUTATHIONE-INDEPENDENT FORMALDEHYDE DEHYDROGENASE"/>
    <property type="match status" value="1"/>
</dbReference>
<evidence type="ECO:0000256" key="5">
    <source>
        <dbReference type="ARBA" id="ARBA00023027"/>
    </source>
</evidence>
<dbReference type="GO" id="GO:0046872">
    <property type="term" value="F:metal ion binding"/>
    <property type="evidence" value="ECO:0007669"/>
    <property type="project" value="UniProtKB-KW"/>
</dbReference>
<evidence type="ECO:0000256" key="2">
    <source>
        <dbReference type="ARBA" id="ARBA00008072"/>
    </source>
</evidence>
<feature type="non-terminal residue" evidence="6">
    <location>
        <position position="168"/>
    </location>
</feature>
<accession>A0AA35T6V9</accession>
<evidence type="ECO:0000256" key="4">
    <source>
        <dbReference type="ARBA" id="ARBA00022833"/>
    </source>
</evidence>
<keyword evidence="5" id="KW-0520">NAD</keyword>
<evidence type="ECO:0000256" key="3">
    <source>
        <dbReference type="ARBA" id="ARBA00022723"/>
    </source>
</evidence>
<organism evidence="6 7">
    <name type="scientific">Geodia barretti</name>
    <name type="common">Barrett's horny sponge</name>
    <dbReference type="NCBI Taxonomy" id="519541"/>
    <lineage>
        <taxon>Eukaryota</taxon>
        <taxon>Metazoa</taxon>
        <taxon>Porifera</taxon>
        <taxon>Demospongiae</taxon>
        <taxon>Heteroscleromorpha</taxon>
        <taxon>Tetractinellida</taxon>
        <taxon>Astrophorina</taxon>
        <taxon>Geodiidae</taxon>
        <taxon>Geodia</taxon>
    </lineage>
</organism>
<evidence type="ECO:0000256" key="1">
    <source>
        <dbReference type="ARBA" id="ARBA00001947"/>
    </source>
</evidence>